<organism evidence="2 3">
    <name type="scientific">Purpureocillium lilacinum</name>
    <name type="common">Paecilomyces lilacinus</name>
    <dbReference type="NCBI Taxonomy" id="33203"/>
    <lineage>
        <taxon>Eukaryota</taxon>
        <taxon>Fungi</taxon>
        <taxon>Dikarya</taxon>
        <taxon>Ascomycota</taxon>
        <taxon>Pezizomycotina</taxon>
        <taxon>Sordariomycetes</taxon>
        <taxon>Hypocreomycetidae</taxon>
        <taxon>Hypocreales</taxon>
        <taxon>Ophiocordycipitaceae</taxon>
        <taxon>Purpureocillium</taxon>
    </lineage>
</organism>
<accession>A0ABR0BP28</accession>
<gene>
    <name evidence="2" type="ORF">Purlil1_9924</name>
</gene>
<feature type="region of interest" description="Disordered" evidence="1">
    <location>
        <begin position="1"/>
        <end position="58"/>
    </location>
</feature>
<name>A0ABR0BP28_PURLI</name>
<evidence type="ECO:0000313" key="2">
    <source>
        <dbReference type="EMBL" id="KAK4085764.1"/>
    </source>
</evidence>
<evidence type="ECO:0000256" key="1">
    <source>
        <dbReference type="SAM" id="MobiDB-lite"/>
    </source>
</evidence>
<evidence type="ECO:0000313" key="3">
    <source>
        <dbReference type="Proteomes" id="UP001287286"/>
    </source>
</evidence>
<comment type="caution">
    <text evidence="2">The sequence shown here is derived from an EMBL/GenBank/DDBJ whole genome shotgun (WGS) entry which is preliminary data.</text>
</comment>
<protein>
    <submittedName>
        <fullName evidence="2">Uncharacterized protein</fullName>
    </submittedName>
</protein>
<reference evidence="2 3" key="1">
    <citation type="journal article" date="2024" name="Microbiol. Resour. Announc.">
        <title>Genome annotations for the ascomycete fungi Trichoderma harzianum, Trichoderma aggressivum, and Purpureocillium lilacinum.</title>
        <authorList>
            <person name="Beijen E.P.W."/>
            <person name="Ohm R.A."/>
        </authorList>
    </citation>
    <scope>NUCLEOTIDE SEQUENCE [LARGE SCALE GENOMIC DNA]</scope>
    <source>
        <strain evidence="2 3">CBS 150709</strain>
    </source>
</reference>
<dbReference type="EMBL" id="JAWRVI010000047">
    <property type="protein sequence ID" value="KAK4085764.1"/>
    <property type="molecule type" value="Genomic_DNA"/>
</dbReference>
<feature type="region of interest" description="Disordered" evidence="1">
    <location>
        <begin position="191"/>
        <end position="219"/>
    </location>
</feature>
<keyword evidence="3" id="KW-1185">Reference proteome</keyword>
<dbReference type="Proteomes" id="UP001287286">
    <property type="component" value="Unassembled WGS sequence"/>
</dbReference>
<proteinExistence type="predicted"/>
<sequence>MHRNARRASLSPPDLELQLGGSERDGMGGTQSVHTGEGANFQDEVGTPAVGSGHKTPRKARLLRAAAKAVECRPGRELAPDLPYPTPSSNVINEVDAASGFALRLPVVAIVDNCPRTSIIITLHPPPLSAAPCRPVKAMQEHACPKLTLFGVICSHLCMLACFALPRVAWPYLTLPYCILHTGAILRTGQAHGDTRRAGRRSTSRAPVPLISPRTNSPRSRHARVCPCVTRASMALYVIRQNAKYFRMDTSVKDPRLQADQPCLPHSGLVRAPAPELPTTEVDVSLALALARRAPIRPSAVAGKR</sequence>